<keyword evidence="2" id="KW-0472">Membrane</keyword>
<dbReference type="AlphaFoldDB" id="A0A9N9PHU6"/>
<name>A0A9N9PHU6_9HELO</name>
<comment type="caution">
    <text evidence="3">The sequence shown here is derived from an EMBL/GenBank/DDBJ whole genome shotgun (WGS) entry which is preliminary data.</text>
</comment>
<keyword evidence="2" id="KW-0812">Transmembrane</keyword>
<evidence type="ECO:0008006" key="5">
    <source>
        <dbReference type="Google" id="ProtNLM"/>
    </source>
</evidence>
<reference evidence="3" key="1">
    <citation type="submission" date="2021-07" db="EMBL/GenBank/DDBJ databases">
        <authorList>
            <person name="Durling M."/>
        </authorList>
    </citation>
    <scope>NUCLEOTIDE SEQUENCE</scope>
</reference>
<evidence type="ECO:0000313" key="4">
    <source>
        <dbReference type="Proteomes" id="UP000696280"/>
    </source>
</evidence>
<evidence type="ECO:0000313" key="3">
    <source>
        <dbReference type="EMBL" id="CAG8953539.1"/>
    </source>
</evidence>
<dbReference type="Proteomes" id="UP000696280">
    <property type="component" value="Unassembled WGS sequence"/>
</dbReference>
<sequence>MEKTASRMLVTSFNDQGSRDGEIADTGSTLFSPSVIYTCLPYIVVIVLNVVFRFATFDNGECRIGMETAPMVALILVDFFVNCVLTVQFLHPLSGRAIVVQEESEVKILLTVLVLHWVTSKDNVSTTASHPSFPNQPPPSRSSRPRRTQTPHPDIENFEVGLSDYMRKGGVTTLVTAASHDFDEDEDGDGIREAVPPNTIKVECEHTQEVVEVVQLVGDSRDFAEEKEREASGSRSQEREACSEDSKGRRDSLAALC</sequence>
<dbReference type="PANTHER" id="PTHR38848:SF3">
    <property type="entry name" value="G-PROTEIN COUPLED RECEPTORS FAMILY 3 PROFILE DOMAIN-CONTAINING PROTEIN"/>
    <property type="match status" value="1"/>
</dbReference>
<feature type="region of interest" description="Disordered" evidence="1">
    <location>
        <begin position="124"/>
        <end position="160"/>
    </location>
</feature>
<evidence type="ECO:0000256" key="1">
    <source>
        <dbReference type="SAM" id="MobiDB-lite"/>
    </source>
</evidence>
<dbReference type="EMBL" id="CAJVRL010000051">
    <property type="protein sequence ID" value="CAG8953539.1"/>
    <property type="molecule type" value="Genomic_DNA"/>
</dbReference>
<protein>
    <recommendedName>
        <fullName evidence="5">Transmembrane protein</fullName>
    </recommendedName>
</protein>
<proteinExistence type="predicted"/>
<accession>A0A9N9PHU6</accession>
<organism evidence="3 4">
    <name type="scientific">Hymenoscyphus fraxineus</name>
    <dbReference type="NCBI Taxonomy" id="746836"/>
    <lineage>
        <taxon>Eukaryota</taxon>
        <taxon>Fungi</taxon>
        <taxon>Dikarya</taxon>
        <taxon>Ascomycota</taxon>
        <taxon>Pezizomycotina</taxon>
        <taxon>Leotiomycetes</taxon>
        <taxon>Helotiales</taxon>
        <taxon>Helotiaceae</taxon>
        <taxon>Hymenoscyphus</taxon>
    </lineage>
</organism>
<gene>
    <name evidence="3" type="ORF">HYFRA_00009995</name>
</gene>
<keyword evidence="2" id="KW-1133">Transmembrane helix</keyword>
<keyword evidence="4" id="KW-1185">Reference proteome</keyword>
<evidence type="ECO:0000256" key="2">
    <source>
        <dbReference type="SAM" id="Phobius"/>
    </source>
</evidence>
<feature type="transmembrane region" description="Helical" evidence="2">
    <location>
        <begin position="68"/>
        <end position="90"/>
    </location>
</feature>
<dbReference type="OrthoDB" id="3210850at2759"/>
<feature type="transmembrane region" description="Helical" evidence="2">
    <location>
        <begin position="35"/>
        <end position="56"/>
    </location>
</feature>
<dbReference type="PANTHER" id="PTHR38848">
    <property type="entry name" value="G-PROTEIN COUPLED RECEPTORS FAMILY 3 PROFILE DOMAIN-CONTAINING PROTEIN"/>
    <property type="match status" value="1"/>
</dbReference>
<feature type="region of interest" description="Disordered" evidence="1">
    <location>
        <begin position="220"/>
        <end position="257"/>
    </location>
</feature>